<gene>
    <name evidence="2" type="ORF">GCM10022395_24890</name>
</gene>
<evidence type="ECO:0008006" key="4">
    <source>
        <dbReference type="Google" id="ProtNLM"/>
    </source>
</evidence>
<accession>A0ABP6XZZ8</accession>
<dbReference type="Proteomes" id="UP001500954">
    <property type="component" value="Unassembled WGS sequence"/>
</dbReference>
<dbReference type="EMBL" id="BAABCY010000066">
    <property type="protein sequence ID" value="GAA3574789.1"/>
    <property type="molecule type" value="Genomic_DNA"/>
</dbReference>
<evidence type="ECO:0000256" key="1">
    <source>
        <dbReference type="ARBA" id="ARBA00009820"/>
    </source>
</evidence>
<reference evidence="3" key="1">
    <citation type="journal article" date="2019" name="Int. J. Syst. Evol. Microbiol.">
        <title>The Global Catalogue of Microorganisms (GCM) 10K type strain sequencing project: providing services to taxonomists for standard genome sequencing and annotation.</title>
        <authorList>
            <consortium name="The Broad Institute Genomics Platform"/>
            <consortium name="The Broad Institute Genome Sequencing Center for Infectious Disease"/>
            <person name="Wu L."/>
            <person name="Ma J."/>
        </authorList>
    </citation>
    <scope>NUCLEOTIDE SEQUENCE [LARGE SCALE GENOMIC DNA]</scope>
    <source>
        <strain evidence="3">JCM 17111</strain>
    </source>
</reference>
<dbReference type="Gene3D" id="2.120.10.30">
    <property type="entry name" value="TolB, C-terminal domain"/>
    <property type="match status" value="2"/>
</dbReference>
<evidence type="ECO:0000313" key="3">
    <source>
        <dbReference type="Proteomes" id="UP001500954"/>
    </source>
</evidence>
<keyword evidence="3" id="KW-1185">Reference proteome</keyword>
<dbReference type="RefSeq" id="WP_345006588.1">
    <property type="nucleotide sequence ID" value="NZ_BAABCY010000066.1"/>
</dbReference>
<sequence>MLKIPALRTATLLLAFIFKVYLGFCQDLGYKEEQLTNTSADNRYASYNKTGKKIVFESNRDGRWQIYTMDVKGNHQKPLFKSSFNDRRPTWHPYKDIVLFESDRNGATEIFTYDLETNTIKKVPIALDGNKSFARFAPNGVQVIFSHQAKNDIVDIYMCSNKGKRLKKVIADKHINLYPHFSPRGDNVIYYSNKNTQGESNIIYSYNIITEDRNRLSYFKDHSEFPNWSNSHGRRVTFSAKVDDMQHSEIFIMRNDAKRKIQITYNDVEDILPTWSPNDINLLITGYRNGYYQICRILLKEPLDPNNRVLDYK</sequence>
<organism evidence="2 3">
    <name type="scientific">Snuella lapsa</name>
    <dbReference type="NCBI Taxonomy" id="870481"/>
    <lineage>
        <taxon>Bacteria</taxon>
        <taxon>Pseudomonadati</taxon>
        <taxon>Bacteroidota</taxon>
        <taxon>Flavobacteriia</taxon>
        <taxon>Flavobacteriales</taxon>
        <taxon>Flavobacteriaceae</taxon>
        <taxon>Snuella</taxon>
    </lineage>
</organism>
<evidence type="ECO:0000313" key="2">
    <source>
        <dbReference type="EMBL" id="GAA3574789.1"/>
    </source>
</evidence>
<dbReference type="PANTHER" id="PTHR36842:SF1">
    <property type="entry name" value="PROTEIN TOLB"/>
    <property type="match status" value="1"/>
</dbReference>
<comment type="similarity">
    <text evidence="1">Belongs to the TolB family.</text>
</comment>
<dbReference type="SUPFAM" id="SSF82171">
    <property type="entry name" value="DPP6 N-terminal domain-like"/>
    <property type="match status" value="1"/>
</dbReference>
<dbReference type="PANTHER" id="PTHR36842">
    <property type="entry name" value="PROTEIN TOLB HOMOLOG"/>
    <property type="match status" value="1"/>
</dbReference>
<comment type="caution">
    <text evidence="2">The sequence shown here is derived from an EMBL/GenBank/DDBJ whole genome shotgun (WGS) entry which is preliminary data.</text>
</comment>
<dbReference type="InterPro" id="IPR011659">
    <property type="entry name" value="WD40"/>
</dbReference>
<proteinExistence type="inferred from homology"/>
<name>A0ABP6XZZ8_9FLAO</name>
<protein>
    <recommendedName>
        <fullName evidence="4">DUF5050 domain-containing protein</fullName>
    </recommendedName>
</protein>
<dbReference type="Pfam" id="PF07676">
    <property type="entry name" value="PD40"/>
    <property type="match status" value="2"/>
</dbReference>
<dbReference type="InterPro" id="IPR011042">
    <property type="entry name" value="6-blade_b-propeller_TolB-like"/>
</dbReference>